<dbReference type="InterPro" id="IPR005164">
    <property type="entry name" value="Allantoicase"/>
</dbReference>
<accession>A0A8C1Q746</accession>
<dbReference type="NCBIfam" id="TIGR02961">
    <property type="entry name" value="allantoicase"/>
    <property type="match status" value="1"/>
</dbReference>
<dbReference type="InterPro" id="IPR015908">
    <property type="entry name" value="Allantoicase_dom"/>
</dbReference>
<sequence length="381" mass="42762">MENRPVQKETSSQTHFLQFNNLASETAGGKVFFFATDEWFAPARNLLKVKSFIHSRIHNGRKRIPGHDWCIIQLGVPGIIHGFDVDTSFFTGHYAPYTSIQAVCLDQMPSFTLEGDRTGMAASPSQFEAVAQLNSDSWEELVPMTKLKPGYSKSCHNYLNVTYPHRVTYIRLNIYPDGGIARLKVYGIGKKDWSTVSIQDLADLVALVNGGVCVGYSNAHFGHPCNMIGLGRADNMGDGWETVDEKGILQVPGFEWAILRLGNTGIINKIEVDTNDFKDFLINHFPDSCKIETCCLTPDEENNLIRNQWRSDKTLKWRILLPPQKLKAHHRHLFSGASVVQCGPVTHVCLVIAPDRGVSRLRLWGRPVSNNMTRPQQISKL</sequence>
<dbReference type="Gene3D" id="2.60.120.260">
    <property type="entry name" value="Galactose-binding domain-like"/>
    <property type="match status" value="2"/>
</dbReference>
<dbReference type="Pfam" id="PF03561">
    <property type="entry name" value="Allantoicase"/>
    <property type="match status" value="2"/>
</dbReference>
<feature type="domain" description="Allantoicase" evidence="3">
    <location>
        <begin position="29"/>
        <end position="187"/>
    </location>
</feature>
<reference evidence="4" key="2">
    <citation type="submission" date="2025-09" db="UniProtKB">
        <authorList>
            <consortium name="Ensembl"/>
        </authorList>
    </citation>
    <scope>IDENTIFICATION</scope>
</reference>
<dbReference type="PIRSF" id="PIRSF016516">
    <property type="entry name" value="Allantoicase"/>
    <property type="match status" value="1"/>
</dbReference>
<dbReference type="InterPro" id="IPR008979">
    <property type="entry name" value="Galactose-bd-like_sf"/>
</dbReference>
<keyword evidence="5" id="KW-1185">Reference proteome</keyword>
<proteinExistence type="inferred from homology"/>
<dbReference type="Proteomes" id="UP000694427">
    <property type="component" value="Unplaced"/>
</dbReference>
<evidence type="ECO:0000259" key="3">
    <source>
        <dbReference type="Pfam" id="PF03561"/>
    </source>
</evidence>
<comment type="similarity">
    <text evidence="1">Belongs to the allantoicase family.</text>
</comment>
<name>A0A8C1Q746_CYPCA</name>
<protein>
    <recommendedName>
        <fullName evidence="2">Allantoate amidinohydrolase</fullName>
    </recommendedName>
</protein>
<evidence type="ECO:0000256" key="2">
    <source>
        <dbReference type="ARBA" id="ARBA00031078"/>
    </source>
</evidence>
<dbReference type="GO" id="GO:0000256">
    <property type="term" value="P:allantoin catabolic process"/>
    <property type="evidence" value="ECO:0007669"/>
    <property type="project" value="InterPro"/>
</dbReference>
<dbReference type="SUPFAM" id="SSF49785">
    <property type="entry name" value="Galactose-binding domain-like"/>
    <property type="match status" value="2"/>
</dbReference>
<reference evidence="4" key="1">
    <citation type="submission" date="2025-08" db="UniProtKB">
        <authorList>
            <consortium name="Ensembl"/>
        </authorList>
    </citation>
    <scope>IDENTIFICATION</scope>
</reference>
<dbReference type="PANTHER" id="PTHR12045">
    <property type="entry name" value="ALLANTOICASE"/>
    <property type="match status" value="1"/>
</dbReference>
<evidence type="ECO:0000313" key="4">
    <source>
        <dbReference type="Ensembl" id="ENSCCRP00010019348.1"/>
    </source>
</evidence>
<dbReference type="Ensembl" id="ENSCCRT00010021205.1">
    <property type="protein sequence ID" value="ENSCCRP00010019348.1"/>
    <property type="gene ID" value="ENSCCRG00010008365.1"/>
</dbReference>
<dbReference type="HAMAP" id="MF_00813">
    <property type="entry name" value="Allantoicase"/>
    <property type="match status" value="1"/>
</dbReference>
<dbReference type="AlphaFoldDB" id="A0A8C1Q746"/>
<evidence type="ECO:0000256" key="1">
    <source>
        <dbReference type="ARBA" id="ARBA00009242"/>
    </source>
</evidence>
<evidence type="ECO:0000313" key="5">
    <source>
        <dbReference type="Proteomes" id="UP000694427"/>
    </source>
</evidence>
<feature type="domain" description="Allantoicase" evidence="3">
    <location>
        <begin position="210"/>
        <end position="367"/>
    </location>
</feature>
<dbReference type="GO" id="GO:0004037">
    <property type="term" value="F:allantoicase activity"/>
    <property type="evidence" value="ECO:0007669"/>
    <property type="project" value="InterPro"/>
</dbReference>
<organism evidence="4 5">
    <name type="scientific">Cyprinus carpio</name>
    <name type="common">Common carp</name>
    <dbReference type="NCBI Taxonomy" id="7962"/>
    <lineage>
        <taxon>Eukaryota</taxon>
        <taxon>Metazoa</taxon>
        <taxon>Chordata</taxon>
        <taxon>Craniata</taxon>
        <taxon>Vertebrata</taxon>
        <taxon>Euteleostomi</taxon>
        <taxon>Actinopterygii</taxon>
        <taxon>Neopterygii</taxon>
        <taxon>Teleostei</taxon>
        <taxon>Ostariophysi</taxon>
        <taxon>Cypriniformes</taxon>
        <taxon>Cyprinidae</taxon>
        <taxon>Cyprininae</taxon>
        <taxon>Cyprinus</taxon>
    </lineage>
</organism>
<dbReference type="FunFam" id="2.60.120.260:FF:000077">
    <property type="entry name" value="Probable allantoicase"/>
    <property type="match status" value="1"/>
</dbReference>
<dbReference type="PANTHER" id="PTHR12045:SF3">
    <property type="entry name" value="INACTIVE ALLANTOICASE-RELATED"/>
    <property type="match status" value="1"/>
</dbReference>